<dbReference type="WBParaSite" id="scaffold4547_cov199.g8309">
    <property type="protein sequence ID" value="scaffold4547_cov199.g8309"/>
    <property type="gene ID" value="scaffold4547_cov199.g8309"/>
</dbReference>
<organism evidence="2 3">
    <name type="scientific">Meloidogyne javanica</name>
    <name type="common">Root-knot nematode worm</name>
    <dbReference type="NCBI Taxonomy" id="6303"/>
    <lineage>
        <taxon>Eukaryota</taxon>
        <taxon>Metazoa</taxon>
        <taxon>Ecdysozoa</taxon>
        <taxon>Nematoda</taxon>
        <taxon>Chromadorea</taxon>
        <taxon>Rhabditida</taxon>
        <taxon>Tylenchina</taxon>
        <taxon>Tylenchomorpha</taxon>
        <taxon>Tylenchoidea</taxon>
        <taxon>Meloidogynidae</taxon>
        <taxon>Meloidogyninae</taxon>
        <taxon>Meloidogyne</taxon>
        <taxon>Meloidogyne incognita group</taxon>
    </lineage>
</organism>
<protein>
    <submittedName>
        <fullName evidence="3">Uncharacterized protein</fullName>
    </submittedName>
</protein>
<dbReference type="Proteomes" id="UP000887561">
    <property type="component" value="Unplaced"/>
</dbReference>
<accession>A0A915MRM6</accession>
<proteinExistence type="predicted"/>
<evidence type="ECO:0000256" key="1">
    <source>
        <dbReference type="SAM" id="MobiDB-lite"/>
    </source>
</evidence>
<evidence type="ECO:0000313" key="3">
    <source>
        <dbReference type="WBParaSite" id="scaffold4547_cov199.g8309"/>
    </source>
</evidence>
<name>A0A915MRM6_MELJA</name>
<feature type="region of interest" description="Disordered" evidence="1">
    <location>
        <begin position="81"/>
        <end position="110"/>
    </location>
</feature>
<evidence type="ECO:0000313" key="2">
    <source>
        <dbReference type="Proteomes" id="UP000887561"/>
    </source>
</evidence>
<keyword evidence="2" id="KW-1185">Reference proteome</keyword>
<feature type="compositionally biased region" description="Acidic residues" evidence="1">
    <location>
        <begin position="46"/>
        <end position="65"/>
    </location>
</feature>
<feature type="region of interest" description="Disordered" evidence="1">
    <location>
        <begin position="45"/>
        <end position="67"/>
    </location>
</feature>
<sequence>MSTPMYNHPDLQKIKTCPYKCLKCPAGGHPDPDEKVPDAILTWEVSDGESDGEREEPNLDPDAFDFGDGFANKAFRKECPQNELGTSDTKQPKEAKVHYQKIPNTDDFSQSITERIGPEFMEQLRAKGLI</sequence>
<reference evidence="3" key="1">
    <citation type="submission" date="2022-11" db="UniProtKB">
        <authorList>
            <consortium name="WormBaseParasite"/>
        </authorList>
    </citation>
    <scope>IDENTIFICATION</scope>
</reference>
<dbReference type="AlphaFoldDB" id="A0A915MRM6"/>